<evidence type="ECO:0000313" key="2">
    <source>
        <dbReference type="EMBL" id="BBL35827.1"/>
    </source>
</evidence>
<gene>
    <name evidence="2" type="ORF">Nstercoris_02104</name>
</gene>
<sequence length="209" mass="23549">MTQSSVLTIPLIACLNHLIRRSDLSRQQLQLHVNKVVHFHIESLVCLYGILTSEGYFEAVIGNESPAVTLELPAELVPRFIAGDPTVFHEITISGDTKLANHLLYLGKLFQLETAECLNTVTGDILAHRIILIGQKLVHHQLNNTRALSRIFREFMTEEQATVINYAQFHQASSEIETLQQRILQLEKKIGDLTAFLSTTQQQHQSVNS</sequence>
<reference evidence="2 3" key="1">
    <citation type="submission" date="2019-06" db="EMBL/GenBank/DDBJ databases">
        <title>Nitrosomonas stercoris KYUHI-S whole genome shotgun sequence.</title>
        <authorList>
            <person name="Nakagawa T."/>
            <person name="Tsuchiya Y."/>
            <person name="Takahashi R."/>
        </authorList>
    </citation>
    <scope>NUCLEOTIDE SEQUENCE [LARGE SCALE GENOMIC DNA]</scope>
    <source>
        <strain evidence="2 3">KYUHI-S</strain>
    </source>
</reference>
<dbReference type="EMBL" id="AP019755">
    <property type="protein sequence ID" value="BBL35827.1"/>
    <property type="molecule type" value="Genomic_DNA"/>
</dbReference>
<organism evidence="2 3">
    <name type="scientific">Nitrosomonas stercoris</name>
    <dbReference type="NCBI Taxonomy" id="1444684"/>
    <lineage>
        <taxon>Bacteria</taxon>
        <taxon>Pseudomonadati</taxon>
        <taxon>Pseudomonadota</taxon>
        <taxon>Betaproteobacteria</taxon>
        <taxon>Nitrosomonadales</taxon>
        <taxon>Nitrosomonadaceae</taxon>
        <taxon>Nitrosomonas</taxon>
    </lineage>
</organism>
<dbReference type="Proteomes" id="UP000316473">
    <property type="component" value="Chromosome"/>
</dbReference>
<feature type="coiled-coil region" evidence="1">
    <location>
        <begin position="169"/>
        <end position="196"/>
    </location>
</feature>
<dbReference type="InterPro" id="IPR038989">
    <property type="entry name" value="UbiJ"/>
</dbReference>
<accession>A0A4Y1YRY0</accession>
<evidence type="ECO:0000256" key="1">
    <source>
        <dbReference type="SAM" id="Coils"/>
    </source>
</evidence>
<proteinExistence type="predicted"/>
<evidence type="ECO:0000313" key="3">
    <source>
        <dbReference type="Proteomes" id="UP000316473"/>
    </source>
</evidence>
<keyword evidence="1" id="KW-0175">Coiled coil</keyword>
<keyword evidence="3" id="KW-1185">Reference proteome</keyword>
<protein>
    <recommendedName>
        <fullName evidence="4">Ubiquinone biosynthesis accessory factor UbiJ</fullName>
    </recommendedName>
</protein>
<name>A0A4Y1YRY0_9PROT</name>
<dbReference type="PANTHER" id="PTHR38693:SF1">
    <property type="entry name" value="UBIQUINONE BIOSYNTHESIS ACCESSORY FACTOR UBIJ"/>
    <property type="match status" value="1"/>
</dbReference>
<dbReference type="GO" id="GO:0006744">
    <property type="term" value="P:ubiquinone biosynthetic process"/>
    <property type="evidence" value="ECO:0007669"/>
    <property type="project" value="InterPro"/>
</dbReference>
<dbReference type="KEGG" id="nst:Nstercoris_02104"/>
<evidence type="ECO:0008006" key="4">
    <source>
        <dbReference type="Google" id="ProtNLM"/>
    </source>
</evidence>
<dbReference type="PANTHER" id="PTHR38693">
    <property type="entry name" value="UBIQUINONE BIOSYNTHESIS PROTEIN UBIJ"/>
    <property type="match status" value="1"/>
</dbReference>
<dbReference type="AlphaFoldDB" id="A0A4Y1YRY0"/>